<evidence type="ECO:0000313" key="4">
    <source>
        <dbReference type="Proteomes" id="UP000789342"/>
    </source>
</evidence>
<dbReference type="PANTHER" id="PTHR42899">
    <property type="entry name" value="SPERMATOGENESIS-ASSOCIATED PROTEIN 20"/>
    <property type="match status" value="1"/>
</dbReference>
<dbReference type="InterPro" id="IPR036249">
    <property type="entry name" value="Thioredoxin-like_sf"/>
</dbReference>
<dbReference type="Pfam" id="PF03190">
    <property type="entry name" value="Thioredox_DsbH"/>
    <property type="match status" value="1"/>
</dbReference>
<name>A0A9N9DS92_9GLOM</name>
<dbReference type="InterPro" id="IPR004879">
    <property type="entry name" value="Ssp411-like_TRX"/>
</dbReference>
<dbReference type="InterPro" id="IPR024705">
    <property type="entry name" value="Ssp411"/>
</dbReference>
<proteinExistence type="predicted"/>
<dbReference type="SUPFAM" id="SSF48208">
    <property type="entry name" value="Six-hairpin glycosidases"/>
    <property type="match status" value="1"/>
</dbReference>
<gene>
    <name evidence="3" type="ORF">AMORRO_LOCUS9934</name>
</gene>
<feature type="domain" description="Spermatogenesis-associated protein 20-like TRX" evidence="2">
    <location>
        <begin position="19"/>
        <end position="168"/>
    </location>
</feature>
<keyword evidence="4" id="KW-1185">Reference proteome</keyword>
<feature type="compositionally biased region" description="Polar residues" evidence="1">
    <location>
        <begin position="1"/>
        <end position="18"/>
    </location>
</feature>
<dbReference type="EMBL" id="CAJVPV010010351">
    <property type="protein sequence ID" value="CAG8650340.1"/>
    <property type="molecule type" value="Genomic_DNA"/>
</dbReference>
<dbReference type="Proteomes" id="UP000789342">
    <property type="component" value="Unassembled WGS sequence"/>
</dbReference>
<organism evidence="3 4">
    <name type="scientific">Acaulospora morrowiae</name>
    <dbReference type="NCBI Taxonomy" id="94023"/>
    <lineage>
        <taxon>Eukaryota</taxon>
        <taxon>Fungi</taxon>
        <taxon>Fungi incertae sedis</taxon>
        <taxon>Mucoromycota</taxon>
        <taxon>Glomeromycotina</taxon>
        <taxon>Glomeromycetes</taxon>
        <taxon>Diversisporales</taxon>
        <taxon>Acaulosporaceae</taxon>
        <taxon>Acaulospora</taxon>
    </lineage>
</organism>
<dbReference type="SUPFAM" id="SSF52833">
    <property type="entry name" value="Thioredoxin-like"/>
    <property type="match status" value="1"/>
</dbReference>
<dbReference type="PANTHER" id="PTHR42899:SF1">
    <property type="entry name" value="SPERMATOGENESIS-ASSOCIATED PROTEIN 20"/>
    <property type="match status" value="1"/>
</dbReference>
<sequence>MSSNVAESSTSFSKSPNKPNRLANEKSPYLLQHANNPVDWYPWGEEAFQKARKENKLIFLSAHESFENANIAKIMNENFVNVKVDREVQPDVDRMYMLFVQYTSGGGGWPMSVFLTPELYPIFGGTYFPPNDQYGRPGFPSLCKHIVELWKEQPEKLKNAGSEAIKKLQKFALDEGRGDASEFNIKIAQELYKYFSDSFDDKEGGFDGGSEPKFPTPVQFHFLLRHYYYTLSDLGKVEERLATMSIHEIRSRGEKLGIDFNDCNDETQFLKKLQAVITNRKKVAEHGLEMVTFTLKKIAMGGIHDHVGNGFHRYSTDKYWHVPHFEKM</sequence>
<dbReference type="InterPro" id="IPR008928">
    <property type="entry name" value="6-hairpin_glycosidase_sf"/>
</dbReference>
<protein>
    <submittedName>
        <fullName evidence="3">2295_t:CDS:1</fullName>
    </submittedName>
</protein>
<reference evidence="3" key="1">
    <citation type="submission" date="2021-06" db="EMBL/GenBank/DDBJ databases">
        <authorList>
            <person name="Kallberg Y."/>
            <person name="Tangrot J."/>
            <person name="Rosling A."/>
        </authorList>
    </citation>
    <scope>NUCLEOTIDE SEQUENCE</scope>
    <source>
        <strain evidence="3">CL551</strain>
    </source>
</reference>
<accession>A0A9N9DS92</accession>
<evidence type="ECO:0000259" key="2">
    <source>
        <dbReference type="Pfam" id="PF03190"/>
    </source>
</evidence>
<evidence type="ECO:0000313" key="3">
    <source>
        <dbReference type="EMBL" id="CAG8650340.1"/>
    </source>
</evidence>
<dbReference type="GO" id="GO:0005975">
    <property type="term" value="P:carbohydrate metabolic process"/>
    <property type="evidence" value="ECO:0007669"/>
    <property type="project" value="InterPro"/>
</dbReference>
<feature type="non-terminal residue" evidence="3">
    <location>
        <position position="328"/>
    </location>
</feature>
<evidence type="ECO:0000256" key="1">
    <source>
        <dbReference type="SAM" id="MobiDB-lite"/>
    </source>
</evidence>
<dbReference type="AlphaFoldDB" id="A0A9N9DS92"/>
<comment type="caution">
    <text evidence="3">The sequence shown here is derived from an EMBL/GenBank/DDBJ whole genome shotgun (WGS) entry which is preliminary data.</text>
</comment>
<dbReference type="CDD" id="cd02955">
    <property type="entry name" value="SSP411"/>
    <property type="match status" value="1"/>
</dbReference>
<dbReference type="OrthoDB" id="1923667at2759"/>
<feature type="region of interest" description="Disordered" evidence="1">
    <location>
        <begin position="1"/>
        <end position="28"/>
    </location>
</feature>
<dbReference type="Gene3D" id="3.40.30.10">
    <property type="entry name" value="Glutaredoxin"/>
    <property type="match status" value="1"/>
</dbReference>